<dbReference type="AlphaFoldDB" id="A0ABD2WIS9"/>
<keyword evidence="3" id="KW-1185">Reference proteome</keyword>
<organism evidence="2 3">
    <name type="scientific">Trichogramma kaykai</name>
    <dbReference type="NCBI Taxonomy" id="54128"/>
    <lineage>
        <taxon>Eukaryota</taxon>
        <taxon>Metazoa</taxon>
        <taxon>Ecdysozoa</taxon>
        <taxon>Arthropoda</taxon>
        <taxon>Hexapoda</taxon>
        <taxon>Insecta</taxon>
        <taxon>Pterygota</taxon>
        <taxon>Neoptera</taxon>
        <taxon>Endopterygota</taxon>
        <taxon>Hymenoptera</taxon>
        <taxon>Apocrita</taxon>
        <taxon>Proctotrupomorpha</taxon>
        <taxon>Chalcidoidea</taxon>
        <taxon>Trichogrammatidae</taxon>
        <taxon>Trichogramma</taxon>
    </lineage>
</organism>
<reference evidence="2 3" key="1">
    <citation type="journal article" date="2024" name="bioRxiv">
        <title>A reference genome for Trichogramma kaykai: A tiny desert-dwelling parasitoid wasp with competing sex-ratio distorters.</title>
        <authorList>
            <person name="Culotta J."/>
            <person name="Lindsey A.R."/>
        </authorList>
    </citation>
    <scope>NUCLEOTIDE SEQUENCE [LARGE SCALE GENOMIC DNA]</scope>
    <source>
        <strain evidence="2 3">KSX58</strain>
    </source>
</reference>
<feature type="region of interest" description="Disordered" evidence="1">
    <location>
        <begin position="1"/>
        <end position="25"/>
    </location>
</feature>
<proteinExistence type="predicted"/>
<dbReference type="Proteomes" id="UP001627154">
    <property type="component" value="Unassembled WGS sequence"/>
</dbReference>
<protein>
    <submittedName>
        <fullName evidence="2">Uncharacterized protein</fullName>
    </submittedName>
</protein>
<evidence type="ECO:0000256" key="1">
    <source>
        <dbReference type="SAM" id="MobiDB-lite"/>
    </source>
</evidence>
<evidence type="ECO:0000313" key="2">
    <source>
        <dbReference type="EMBL" id="KAL3392762.1"/>
    </source>
</evidence>
<feature type="region of interest" description="Disordered" evidence="1">
    <location>
        <begin position="103"/>
        <end position="134"/>
    </location>
</feature>
<sequence>MSWRSIVARQQQQQQQQREKRKDRQKVLRARAFIALPTNTNTALVRCRRAASTFTPAVISCVIVSRPSARARVYTSALQRTKQQQRQSATALAATIGYTQTQQQQQQQQQQRSCAPNGNEKARDNGKNLRSAVTYPIKRTRERALEELFCICSRQLPVPELSHRASRSQALRCDARAMDRCYTRHWSRYI</sequence>
<comment type="caution">
    <text evidence="2">The sequence shown here is derived from an EMBL/GenBank/DDBJ whole genome shotgun (WGS) entry which is preliminary data.</text>
</comment>
<accession>A0ABD2WIS9</accession>
<dbReference type="EMBL" id="JBJJXI010000102">
    <property type="protein sequence ID" value="KAL3392762.1"/>
    <property type="molecule type" value="Genomic_DNA"/>
</dbReference>
<evidence type="ECO:0000313" key="3">
    <source>
        <dbReference type="Proteomes" id="UP001627154"/>
    </source>
</evidence>
<gene>
    <name evidence="2" type="ORF">TKK_012800</name>
</gene>
<name>A0ABD2WIS9_9HYME</name>